<reference evidence="2" key="1">
    <citation type="submission" date="2025-08" db="UniProtKB">
        <authorList>
            <consortium name="RefSeq"/>
        </authorList>
    </citation>
    <scope>IDENTIFICATION</scope>
</reference>
<dbReference type="Proteomes" id="UP001732720">
    <property type="component" value="Chromosome 10"/>
</dbReference>
<protein>
    <submittedName>
        <fullName evidence="2">Uncharacterized protein</fullName>
    </submittedName>
</protein>
<name>A0AC58K5G4_CASCN</name>
<proteinExistence type="predicted"/>
<gene>
    <name evidence="2" type="primary">LOC141411514</name>
</gene>
<sequence length="213" mass="24558">MKELLTSRSQAYWQERIQKETAFRATWNVRYGHKYLQEGTRARKQTQQAPFRSAMVMAPVPATISPVYKEVQGGGPETQRVQDQLSRAGGVQSSPPKEDRLRRTRGATQSPADQSSTGNLEMRKVPSSTLKLLFQGISHDGQGRAQYLRKRYQQAPEEKFRYPILSSWEYGWNLEHIMKNSQPPAYARVQPITKAFYIKNSVFHIPRRSDQLM</sequence>
<organism evidence="1 2">
    <name type="scientific">Castor canadensis</name>
    <name type="common">American beaver</name>
    <dbReference type="NCBI Taxonomy" id="51338"/>
    <lineage>
        <taxon>Eukaryota</taxon>
        <taxon>Metazoa</taxon>
        <taxon>Chordata</taxon>
        <taxon>Craniata</taxon>
        <taxon>Vertebrata</taxon>
        <taxon>Euteleostomi</taxon>
        <taxon>Mammalia</taxon>
        <taxon>Eutheria</taxon>
        <taxon>Euarchontoglires</taxon>
        <taxon>Glires</taxon>
        <taxon>Rodentia</taxon>
        <taxon>Castorimorpha</taxon>
        <taxon>Castoridae</taxon>
        <taxon>Castor</taxon>
    </lineage>
</organism>
<dbReference type="RefSeq" id="XP_073900147.1">
    <property type="nucleotide sequence ID" value="XM_074044046.1"/>
</dbReference>
<evidence type="ECO:0000313" key="2">
    <source>
        <dbReference type="RefSeq" id="XP_073900147.1"/>
    </source>
</evidence>
<evidence type="ECO:0000313" key="1">
    <source>
        <dbReference type="Proteomes" id="UP001732720"/>
    </source>
</evidence>
<accession>A0AC58K5G4</accession>
<keyword evidence="1" id="KW-1185">Reference proteome</keyword>